<reference evidence="9 10" key="1">
    <citation type="submission" date="2016-07" db="EMBL/GenBank/DDBJ databases">
        <title>Draft Genome Sequence of Methylobrevis pamukkalensis PK2.</title>
        <authorList>
            <person name="Vasilenko O.V."/>
            <person name="Doronina N.V."/>
            <person name="Shmareva M.N."/>
            <person name="Tarlachkov S.V."/>
            <person name="Mustakhimov I."/>
            <person name="Trotsenko Y.A."/>
        </authorList>
    </citation>
    <scope>NUCLEOTIDE SEQUENCE [LARGE SCALE GENOMIC DNA]</scope>
    <source>
        <strain evidence="9 10">PK2</strain>
    </source>
</reference>
<evidence type="ECO:0000256" key="7">
    <source>
        <dbReference type="ARBA" id="ARBA00023136"/>
    </source>
</evidence>
<feature type="transmembrane region" description="Helical" evidence="8">
    <location>
        <begin position="74"/>
        <end position="92"/>
    </location>
</feature>
<comment type="similarity">
    <text evidence="2 8">Belongs to the 4-toluene sulfonate uptake permease (TSUP) (TC 2.A.102) family.</text>
</comment>
<evidence type="ECO:0000313" key="9">
    <source>
        <dbReference type="EMBL" id="ODN71925.1"/>
    </source>
</evidence>
<keyword evidence="10" id="KW-1185">Reference proteome</keyword>
<dbReference type="PANTHER" id="PTHR30269">
    <property type="entry name" value="TRANSMEMBRANE PROTEIN YFCA"/>
    <property type="match status" value="1"/>
</dbReference>
<keyword evidence="5 8" id="KW-0812">Transmembrane</keyword>
<dbReference type="GO" id="GO:0005886">
    <property type="term" value="C:plasma membrane"/>
    <property type="evidence" value="ECO:0007669"/>
    <property type="project" value="UniProtKB-SubCell"/>
</dbReference>
<gene>
    <name evidence="9" type="ORF">A6302_00757</name>
</gene>
<dbReference type="PATRIC" id="fig|1439726.3.peg.795"/>
<sequence>MTEIGPGLIAAALFAAVFVGLGKGGLPAVSLLAVPTLALVMSPVRAAALLLPIYVLSDLVGLWIYRREFSRRNLVILFPATLIGIGLGWATASFVSERFVLLMIGAMGLAFSIDQWRKRKRSEIPPRPADVPRGVFWGTLAGFTSFVSHSGGPPYQIYTLPQKLPKMVFAGTTTILFTGMNIVKLVPYWALGEFTTDNLEVAVYLVPVAVIATIGGSRLTRILPEKIFFRIVQTALFLVSLQLLYKGIVG</sequence>
<dbReference type="Proteomes" id="UP000094622">
    <property type="component" value="Unassembled WGS sequence"/>
</dbReference>
<dbReference type="InterPro" id="IPR002781">
    <property type="entry name" value="TM_pro_TauE-like"/>
</dbReference>
<dbReference type="EMBL" id="MCRJ01000011">
    <property type="protein sequence ID" value="ODN71925.1"/>
    <property type="molecule type" value="Genomic_DNA"/>
</dbReference>
<keyword evidence="6 8" id="KW-1133">Transmembrane helix</keyword>
<evidence type="ECO:0000256" key="6">
    <source>
        <dbReference type="ARBA" id="ARBA00022989"/>
    </source>
</evidence>
<evidence type="ECO:0000256" key="3">
    <source>
        <dbReference type="ARBA" id="ARBA00022448"/>
    </source>
</evidence>
<protein>
    <recommendedName>
        <fullName evidence="8">Probable membrane transporter protein</fullName>
    </recommendedName>
</protein>
<evidence type="ECO:0000256" key="8">
    <source>
        <dbReference type="RuleBase" id="RU363041"/>
    </source>
</evidence>
<keyword evidence="4 8" id="KW-1003">Cell membrane</keyword>
<feature type="transmembrane region" description="Helical" evidence="8">
    <location>
        <begin position="167"/>
        <end position="189"/>
    </location>
</feature>
<feature type="transmembrane region" description="Helical" evidence="8">
    <location>
        <begin position="98"/>
        <end position="116"/>
    </location>
</feature>
<name>A0A1E3H6Z8_9HYPH</name>
<keyword evidence="7 8" id="KW-0472">Membrane</keyword>
<accession>A0A1E3H6Z8</accession>
<evidence type="ECO:0000256" key="2">
    <source>
        <dbReference type="ARBA" id="ARBA00009142"/>
    </source>
</evidence>
<dbReference type="InterPro" id="IPR052017">
    <property type="entry name" value="TSUP"/>
</dbReference>
<evidence type="ECO:0000256" key="4">
    <source>
        <dbReference type="ARBA" id="ARBA00022475"/>
    </source>
</evidence>
<comment type="caution">
    <text evidence="9">The sequence shown here is derived from an EMBL/GenBank/DDBJ whole genome shotgun (WGS) entry which is preliminary data.</text>
</comment>
<proteinExistence type="inferred from homology"/>
<dbReference type="PANTHER" id="PTHR30269:SF37">
    <property type="entry name" value="MEMBRANE TRANSPORTER PROTEIN"/>
    <property type="match status" value="1"/>
</dbReference>
<dbReference type="AlphaFoldDB" id="A0A1E3H6Z8"/>
<evidence type="ECO:0000313" key="10">
    <source>
        <dbReference type="Proteomes" id="UP000094622"/>
    </source>
</evidence>
<feature type="transmembrane region" description="Helical" evidence="8">
    <location>
        <begin position="227"/>
        <end position="245"/>
    </location>
</feature>
<evidence type="ECO:0000256" key="5">
    <source>
        <dbReference type="ARBA" id="ARBA00022692"/>
    </source>
</evidence>
<feature type="transmembrane region" description="Helical" evidence="8">
    <location>
        <begin position="46"/>
        <end position="65"/>
    </location>
</feature>
<keyword evidence="3" id="KW-0813">Transport</keyword>
<feature type="transmembrane region" description="Helical" evidence="8">
    <location>
        <begin position="201"/>
        <end position="220"/>
    </location>
</feature>
<dbReference type="RefSeq" id="WP_069305860.1">
    <property type="nucleotide sequence ID" value="NZ_MCRJ01000011.1"/>
</dbReference>
<comment type="subcellular location">
    <subcellularLocation>
        <location evidence="1 8">Cell membrane</location>
        <topology evidence="1 8">Multi-pass membrane protein</topology>
    </subcellularLocation>
</comment>
<dbReference type="Pfam" id="PF01925">
    <property type="entry name" value="TauE"/>
    <property type="match status" value="1"/>
</dbReference>
<organism evidence="9 10">
    <name type="scientific">Methylobrevis pamukkalensis</name>
    <dbReference type="NCBI Taxonomy" id="1439726"/>
    <lineage>
        <taxon>Bacteria</taxon>
        <taxon>Pseudomonadati</taxon>
        <taxon>Pseudomonadota</taxon>
        <taxon>Alphaproteobacteria</taxon>
        <taxon>Hyphomicrobiales</taxon>
        <taxon>Pleomorphomonadaceae</taxon>
        <taxon>Methylobrevis</taxon>
    </lineage>
</organism>
<evidence type="ECO:0000256" key="1">
    <source>
        <dbReference type="ARBA" id="ARBA00004651"/>
    </source>
</evidence>